<dbReference type="PANTHER" id="PTHR44196:SF1">
    <property type="entry name" value="DEHYDROGENASE_REDUCTASE SDR FAMILY MEMBER 7B"/>
    <property type="match status" value="1"/>
</dbReference>
<dbReference type="InterPro" id="IPR002347">
    <property type="entry name" value="SDR_fam"/>
</dbReference>
<proteinExistence type="inferred from homology"/>
<sequence>MNINGIPRWPLVWITGAGTGIGRATALRLAEQGSDVVISGRRREILQQVADDARKAGYIGRILPLEMDVTQPDANQRALDWIEAQWRLPDLVIFNAGNHTPMTLDELSVETCRSLMDINFLAVMAGLEAVLPRMRKRGHGQVACVASLASYRGLPTAAAYGASKAALVNACEALAVELQGSGVQLQVVNPGFVRTPLTDQNPFDMPQLISPEEAAYQLVKGLGSRRFEIRFPSAFARTLALLRMLPYGLYFKLIKRSTGF</sequence>
<dbReference type="InterPro" id="IPR036291">
    <property type="entry name" value="NAD(P)-bd_dom_sf"/>
</dbReference>
<keyword evidence="4" id="KW-1185">Reference proteome</keyword>
<dbReference type="EMBL" id="FNRJ01000004">
    <property type="protein sequence ID" value="SEA50998.1"/>
    <property type="molecule type" value="Genomic_DNA"/>
</dbReference>
<comment type="similarity">
    <text evidence="1">Belongs to the short-chain dehydrogenases/reductases (SDR) family.</text>
</comment>
<evidence type="ECO:0000256" key="1">
    <source>
        <dbReference type="ARBA" id="ARBA00006484"/>
    </source>
</evidence>
<organism evidence="3 4">
    <name type="scientific">Marinobacterium iners DSM 11526</name>
    <dbReference type="NCBI Taxonomy" id="1122198"/>
    <lineage>
        <taxon>Bacteria</taxon>
        <taxon>Pseudomonadati</taxon>
        <taxon>Pseudomonadota</taxon>
        <taxon>Gammaproteobacteria</taxon>
        <taxon>Oceanospirillales</taxon>
        <taxon>Oceanospirillaceae</taxon>
        <taxon>Marinobacterium</taxon>
    </lineage>
</organism>
<gene>
    <name evidence="3" type="ORF">SAMN02745729_10448</name>
</gene>
<dbReference type="PANTHER" id="PTHR44196">
    <property type="entry name" value="DEHYDROGENASE/REDUCTASE SDR FAMILY MEMBER 7B"/>
    <property type="match status" value="1"/>
</dbReference>
<dbReference type="GO" id="GO:0016020">
    <property type="term" value="C:membrane"/>
    <property type="evidence" value="ECO:0007669"/>
    <property type="project" value="TreeGrafter"/>
</dbReference>
<evidence type="ECO:0000313" key="3">
    <source>
        <dbReference type="EMBL" id="SEA50998.1"/>
    </source>
</evidence>
<dbReference type="AlphaFoldDB" id="A0A1H4BSA8"/>
<accession>A0A1H4BSA8</accession>
<dbReference type="SUPFAM" id="SSF51735">
    <property type="entry name" value="NAD(P)-binding Rossmann-fold domains"/>
    <property type="match status" value="1"/>
</dbReference>
<dbReference type="Proteomes" id="UP000242469">
    <property type="component" value="Unassembled WGS sequence"/>
</dbReference>
<dbReference type="GO" id="GO:0016491">
    <property type="term" value="F:oxidoreductase activity"/>
    <property type="evidence" value="ECO:0007669"/>
    <property type="project" value="UniProtKB-KW"/>
</dbReference>
<dbReference type="STRING" id="1122198.SAMN02745729_10448"/>
<dbReference type="Pfam" id="PF00106">
    <property type="entry name" value="adh_short"/>
    <property type="match status" value="1"/>
</dbReference>
<keyword evidence="2" id="KW-0560">Oxidoreductase</keyword>
<dbReference type="RefSeq" id="WP_091824683.1">
    <property type="nucleotide sequence ID" value="NZ_FNRJ01000004.1"/>
</dbReference>
<name>A0A1H4BSA8_9GAMM</name>
<dbReference type="PRINTS" id="PR00081">
    <property type="entry name" value="GDHRDH"/>
</dbReference>
<dbReference type="Gene3D" id="3.40.50.720">
    <property type="entry name" value="NAD(P)-binding Rossmann-like Domain"/>
    <property type="match status" value="1"/>
</dbReference>
<dbReference type="OrthoDB" id="335726at2"/>
<reference evidence="4" key="1">
    <citation type="submission" date="2016-10" db="EMBL/GenBank/DDBJ databases">
        <authorList>
            <person name="Varghese N."/>
            <person name="Submissions S."/>
        </authorList>
    </citation>
    <scope>NUCLEOTIDE SEQUENCE [LARGE SCALE GENOMIC DNA]</scope>
    <source>
        <strain evidence="4">DSM 11526</strain>
    </source>
</reference>
<evidence type="ECO:0000313" key="4">
    <source>
        <dbReference type="Proteomes" id="UP000242469"/>
    </source>
</evidence>
<protein>
    <submittedName>
        <fullName evidence="3">Short-chain dehydrogenase</fullName>
    </submittedName>
</protein>
<evidence type="ECO:0000256" key="2">
    <source>
        <dbReference type="ARBA" id="ARBA00023002"/>
    </source>
</evidence>